<feature type="domain" description="HD-GYP" evidence="1">
    <location>
        <begin position="317"/>
        <end position="515"/>
    </location>
</feature>
<dbReference type="GO" id="GO:0008081">
    <property type="term" value="F:phosphoric diester hydrolase activity"/>
    <property type="evidence" value="ECO:0007669"/>
    <property type="project" value="UniProtKB-ARBA"/>
</dbReference>
<dbReference type="Gene3D" id="1.10.3210.10">
    <property type="entry name" value="Hypothetical protein af1432"/>
    <property type="match status" value="1"/>
</dbReference>
<name>A0A1G9YIJ1_9GAMM</name>
<dbReference type="Proteomes" id="UP000199677">
    <property type="component" value="Unassembled WGS sequence"/>
</dbReference>
<sequence>MAAPTLYENPSASVIRSLLQHTHELSIYCKDMPYALKAEVIELNLDIGRMVLEVEYAGSDIERYVAAGSLSFDLEALKGPHGNERDTYSLSNVTAKLLKKDSTLYSLECQLPETVFVKENRGAVRIPFILGMHTRVGIEVYLHDLNVPGRLRNLSIGGCMVDIDLADSIAMGVGKELPGVTLEFPNGESFFAEGIIRHIRPFGNHGYAAVGIQFINLSMSQTETLFHFVNESEREAAYRTGTNDKMVYHSSLFIPGTKEKKIQQREAQERDKRSRQSPMERGVMDVSHQLQVGLMYMNNRQLFPAEIFYDCVDTMRYLVEQDRKTFLYALAFLRDEPDWVRHAVQVAGQLADMLLARDPHDPQVREAVLGALLHTMGKPLLISAKLPSLKANMNPAQKAILSGHVAALHEKLGELGLALSPTCRDVIENANERLDGSGYPAGKRGEQLSELVRVVSVIKAINKLLHARNGEPPRPPLDAYRRIHEADTVYDKTVLVEYIQIYGLYPIGSLAKFSGGFLAWVMDINGKGMPSQVHVVKNLRFLNTNISSVINQNDLSQIGKLEGIVNPSDYGVTVLKI</sequence>
<accession>A0A1G9YIJ1</accession>
<gene>
    <name evidence="2" type="ORF">SAMN04487951_102187</name>
</gene>
<reference evidence="3" key="1">
    <citation type="submission" date="2016-10" db="EMBL/GenBank/DDBJ databases">
        <authorList>
            <person name="Varghese N."/>
            <person name="Submissions S."/>
        </authorList>
    </citation>
    <scope>NUCLEOTIDE SEQUENCE [LARGE SCALE GENOMIC DNA]</scope>
    <source>
        <strain evidence="3">CGMCC 1.6494</strain>
    </source>
</reference>
<dbReference type="PROSITE" id="PS51832">
    <property type="entry name" value="HD_GYP"/>
    <property type="match status" value="1"/>
</dbReference>
<dbReference type="InterPro" id="IPR003607">
    <property type="entry name" value="HD/PDEase_dom"/>
</dbReference>
<proteinExistence type="predicted"/>
<evidence type="ECO:0000259" key="1">
    <source>
        <dbReference type="PROSITE" id="PS51832"/>
    </source>
</evidence>
<dbReference type="OrthoDB" id="9764808at2"/>
<keyword evidence="3" id="KW-1185">Reference proteome</keyword>
<dbReference type="GO" id="GO:0035438">
    <property type="term" value="F:cyclic-di-GMP binding"/>
    <property type="evidence" value="ECO:0007669"/>
    <property type="project" value="InterPro"/>
</dbReference>
<organism evidence="2 3">
    <name type="scientific">Vreelandella arcis</name>
    <dbReference type="NCBI Taxonomy" id="416873"/>
    <lineage>
        <taxon>Bacteria</taxon>
        <taxon>Pseudomonadati</taxon>
        <taxon>Pseudomonadota</taxon>
        <taxon>Gammaproteobacteria</taxon>
        <taxon>Oceanospirillales</taxon>
        <taxon>Halomonadaceae</taxon>
        <taxon>Vreelandella</taxon>
    </lineage>
</organism>
<dbReference type="Pfam" id="PF13487">
    <property type="entry name" value="HD_5"/>
    <property type="match status" value="1"/>
</dbReference>
<dbReference type="AlphaFoldDB" id="A0A1G9YIJ1"/>
<evidence type="ECO:0000313" key="3">
    <source>
        <dbReference type="Proteomes" id="UP000199677"/>
    </source>
</evidence>
<evidence type="ECO:0000313" key="2">
    <source>
        <dbReference type="EMBL" id="SDN08954.1"/>
    </source>
</evidence>
<protein>
    <submittedName>
        <fullName evidence="2">HD-GYP domain, c-di-GMP phosphodiesterase class II (Or its inactivated variant)</fullName>
    </submittedName>
</protein>
<dbReference type="InterPro" id="IPR037522">
    <property type="entry name" value="HD_GYP_dom"/>
</dbReference>
<dbReference type="STRING" id="416873.SAMN04487951_102187"/>
<dbReference type="Gene3D" id="2.40.10.220">
    <property type="entry name" value="predicted glycosyltransferase like domains"/>
    <property type="match status" value="1"/>
</dbReference>
<dbReference type="CDD" id="cd00077">
    <property type="entry name" value="HDc"/>
    <property type="match status" value="1"/>
</dbReference>
<dbReference type="InterPro" id="IPR009875">
    <property type="entry name" value="PilZ_domain"/>
</dbReference>
<dbReference type="SUPFAM" id="SSF141371">
    <property type="entry name" value="PilZ domain-like"/>
    <property type="match status" value="1"/>
</dbReference>
<dbReference type="Pfam" id="PF07238">
    <property type="entry name" value="PilZ"/>
    <property type="match status" value="1"/>
</dbReference>
<dbReference type="EMBL" id="FNII01000002">
    <property type="protein sequence ID" value="SDN08954.1"/>
    <property type="molecule type" value="Genomic_DNA"/>
</dbReference>